<gene>
    <name evidence="1" type="ORF">ACFQU0_06390</name>
</gene>
<accession>A0ABW2SAI2</accession>
<comment type="caution">
    <text evidence="1">The sequence shown here is derived from an EMBL/GenBank/DDBJ whole genome shotgun (WGS) entry which is preliminary data.</text>
</comment>
<proteinExistence type="predicted"/>
<evidence type="ECO:0008006" key="3">
    <source>
        <dbReference type="Google" id="ProtNLM"/>
    </source>
</evidence>
<organism evidence="1 2">
    <name type="scientific">Hydrogenophaga defluvii</name>
    <dbReference type="NCBI Taxonomy" id="249410"/>
    <lineage>
        <taxon>Bacteria</taxon>
        <taxon>Pseudomonadati</taxon>
        <taxon>Pseudomonadota</taxon>
        <taxon>Betaproteobacteria</taxon>
        <taxon>Burkholderiales</taxon>
        <taxon>Comamonadaceae</taxon>
        <taxon>Hydrogenophaga</taxon>
    </lineage>
</organism>
<dbReference type="EMBL" id="JBHTBZ010000014">
    <property type="protein sequence ID" value="MFC7460055.1"/>
    <property type="molecule type" value="Genomic_DNA"/>
</dbReference>
<name>A0ABW2SAI2_9BURK</name>
<keyword evidence="2" id="KW-1185">Reference proteome</keyword>
<evidence type="ECO:0000313" key="1">
    <source>
        <dbReference type="EMBL" id="MFC7460055.1"/>
    </source>
</evidence>
<reference evidence="2" key="1">
    <citation type="journal article" date="2019" name="Int. J. Syst. Evol. Microbiol.">
        <title>The Global Catalogue of Microorganisms (GCM) 10K type strain sequencing project: providing services to taxonomists for standard genome sequencing and annotation.</title>
        <authorList>
            <consortium name="The Broad Institute Genomics Platform"/>
            <consortium name="The Broad Institute Genome Sequencing Center for Infectious Disease"/>
            <person name="Wu L."/>
            <person name="Ma J."/>
        </authorList>
    </citation>
    <scope>NUCLEOTIDE SEQUENCE [LARGE SCALE GENOMIC DNA]</scope>
    <source>
        <strain evidence="2">CCUG 53903</strain>
    </source>
</reference>
<protein>
    <recommendedName>
        <fullName evidence="3">Transcriptional regulator</fullName>
    </recommendedName>
</protein>
<evidence type="ECO:0000313" key="2">
    <source>
        <dbReference type="Proteomes" id="UP001596457"/>
    </source>
</evidence>
<dbReference type="Proteomes" id="UP001596457">
    <property type="component" value="Unassembled WGS sequence"/>
</dbReference>
<sequence>MDAKHLSSLWAAPDNSRLTTKQQSFRLPVHVAAKIAALCELYPNKTKTQIVGDLLASALAEMERGLPAAPGAFFTKDENGKALYVAVGIAQDYRNLSNKHFAELERELGNESPQQLFTSQLLVDENAQ</sequence>
<dbReference type="RefSeq" id="WP_382199338.1">
    <property type="nucleotide sequence ID" value="NZ_JBHTBZ010000014.1"/>
</dbReference>